<dbReference type="eggNOG" id="ENOG5033RM1">
    <property type="taxonomic scope" value="Bacteria"/>
</dbReference>
<evidence type="ECO:0000313" key="3">
    <source>
        <dbReference type="Proteomes" id="UP000004688"/>
    </source>
</evidence>
<organism evidence="2 3">
    <name type="scientific">Octadecabacter arcticus 238</name>
    <dbReference type="NCBI Taxonomy" id="391616"/>
    <lineage>
        <taxon>Bacteria</taxon>
        <taxon>Pseudomonadati</taxon>
        <taxon>Pseudomonadota</taxon>
        <taxon>Alphaproteobacteria</taxon>
        <taxon>Rhodobacterales</taxon>
        <taxon>Roseobacteraceae</taxon>
        <taxon>Octadecabacter</taxon>
    </lineage>
</organism>
<evidence type="ECO:0000259" key="1">
    <source>
        <dbReference type="SMART" id="SM00942"/>
    </source>
</evidence>
<reference evidence="2 3" key="1">
    <citation type="journal article" date="2013" name="PLoS ONE">
        <title>Poles Apart: Arctic and Antarctic Octadecabacter strains Share High Genome Plasticity and a New Type of Xanthorhodopsin.</title>
        <authorList>
            <person name="Vollmers J."/>
            <person name="Voget S."/>
            <person name="Dietrich S."/>
            <person name="Gollnow K."/>
            <person name="Smits M."/>
            <person name="Meyer K."/>
            <person name="Brinkhoff T."/>
            <person name="Simon M."/>
            <person name="Daniel R."/>
        </authorList>
    </citation>
    <scope>NUCLEOTIDE SEQUENCE [LARGE SCALE GENOMIC DNA]</scope>
    <source>
        <strain evidence="2 3">238</strain>
    </source>
</reference>
<dbReference type="AlphaFoldDB" id="M9RLL4"/>
<dbReference type="KEGG" id="oar:OA238_c26120"/>
<keyword evidence="3" id="KW-1185">Reference proteome</keyword>
<dbReference type="SMART" id="SM00942">
    <property type="entry name" value="PriCT_1"/>
    <property type="match status" value="1"/>
</dbReference>
<gene>
    <name evidence="2" type="ORF">OA238_c26120</name>
</gene>
<protein>
    <recommendedName>
        <fullName evidence="1">Primase C-terminal 1 domain-containing protein</fullName>
    </recommendedName>
</protein>
<name>M9RLL4_9RHOB</name>
<sequence>MQMTCQAQNEDVALAAASWSAMGVEIVLMHNGKRAVDPRTKTERGDAYATYQAILKHPQKLGIAVKTGPKSGLVALTAYTYEPGVGMHTLEDQGYFCPCCDTLIRHEIIVNGVSEGRFHTCLFYSGKDQFLEGGLDLFPGVFVRRSGELISIPPTVDKFVLDEQQHMRSCYEQQDVLAPAGITIIPDGLRKIIRAAERQSLTAKRQTQGNGGVRKELYDTVTEGGRNNALARRAGFLIRVHKLTEEQLLEELMIINQRCCKPPLGFCEVRNTARSIFKKHSRHG</sequence>
<dbReference type="EMBL" id="CP003742">
    <property type="protein sequence ID" value="AGI72658.1"/>
    <property type="molecule type" value="Genomic_DNA"/>
</dbReference>
<evidence type="ECO:0000313" key="2">
    <source>
        <dbReference type="EMBL" id="AGI72658.1"/>
    </source>
</evidence>
<feature type="domain" description="Primase C-terminal 1" evidence="1">
    <location>
        <begin position="215"/>
        <end position="282"/>
    </location>
</feature>
<dbReference type="InterPro" id="IPR014820">
    <property type="entry name" value="PriCT_1"/>
</dbReference>
<dbReference type="HOGENOM" id="CLU_979477_0_0_5"/>
<proteinExistence type="predicted"/>
<dbReference type="Proteomes" id="UP000004688">
    <property type="component" value="Chromosome"/>
</dbReference>
<dbReference type="Pfam" id="PF08708">
    <property type="entry name" value="PriCT_1"/>
    <property type="match status" value="1"/>
</dbReference>
<dbReference type="RefSeq" id="WP_015495724.1">
    <property type="nucleotide sequence ID" value="NC_020908.1"/>
</dbReference>
<accession>M9RLL4</accession>